<feature type="transmembrane region" description="Helical" evidence="1">
    <location>
        <begin position="198"/>
        <end position="216"/>
    </location>
</feature>
<dbReference type="GeneID" id="35591727"/>
<gene>
    <name evidence="3" type="ORF">C2R22_06515</name>
</gene>
<dbReference type="SMART" id="SM00014">
    <property type="entry name" value="acidPPc"/>
    <property type="match status" value="1"/>
</dbReference>
<feature type="transmembrane region" description="Helical" evidence="1">
    <location>
        <begin position="143"/>
        <end position="161"/>
    </location>
</feature>
<feature type="domain" description="Phosphatidic acid phosphatase type 2/haloperoxidase" evidence="2">
    <location>
        <begin position="91"/>
        <end position="213"/>
    </location>
</feature>
<dbReference type="Gene3D" id="1.20.144.10">
    <property type="entry name" value="Phosphatidic acid phosphatase type 2/haloperoxidase"/>
    <property type="match status" value="1"/>
</dbReference>
<evidence type="ECO:0000313" key="4">
    <source>
        <dbReference type="Proteomes" id="UP000236584"/>
    </source>
</evidence>
<sequence>MNRRNWAAVAASTAVVLLLAVLSVLGPDISLADRSTEYFEPLSPQAGIVLLVAGIVTQFGDPWFLLLVAAFIYLAESERTGVRDSRDGAFVLGVTFAAFSFIDLLKNVFVGPRPPGAGTVEIPMWLPTALGGVFQSITTGSGYAFPSGHALGTTAVFAAIAYKLDLGERRVRWAVAGLGVVLVAGSRVVLGVHFLVDILVGCVAGLCLFAVATTVGSRRPSRVFALGVGLGVLAVLASMGSPEVVWKAGQWLGASLGAGVAWHRLRPTSMLTFQEAVVAGVPIAVAWITIYLTSPPLVVTVLATAVAAGVTVAAPTLINSGSTFPRPI</sequence>
<dbReference type="Pfam" id="PF01569">
    <property type="entry name" value="PAP2"/>
    <property type="match status" value="1"/>
</dbReference>
<dbReference type="InterPro" id="IPR036938">
    <property type="entry name" value="PAP2/HPO_sf"/>
</dbReference>
<keyword evidence="1" id="KW-0472">Membrane</keyword>
<dbReference type="SUPFAM" id="SSF48317">
    <property type="entry name" value="Acid phosphatase/Vanadium-dependent haloperoxidase"/>
    <property type="match status" value="1"/>
</dbReference>
<dbReference type="PANTHER" id="PTHR14969">
    <property type="entry name" value="SPHINGOSINE-1-PHOSPHATE PHOSPHOHYDROLASE"/>
    <property type="match status" value="1"/>
</dbReference>
<reference evidence="3 4" key="1">
    <citation type="submission" date="2018-01" db="EMBL/GenBank/DDBJ databases">
        <title>Complete genome sequence of Salinigranum rubrum GX10T, an extremely halophilic archaeon isolated from a marine solar saltern.</title>
        <authorList>
            <person name="Han S."/>
        </authorList>
    </citation>
    <scope>NUCLEOTIDE SEQUENCE [LARGE SCALE GENOMIC DNA]</scope>
    <source>
        <strain evidence="3 4">GX10</strain>
    </source>
</reference>
<keyword evidence="4" id="KW-1185">Reference proteome</keyword>
<dbReference type="OrthoDB" id="10182at2157"/>
<evidence type="ECO:0000259" key="2">
    <source>
        <dbReference type="SMART" id="SM00014"/>
    </source>
</evidence>
<name>A0A2I8VHF2_9EURY</name>
<evidence type="ECO:0000313" key="3">
    <source>
        <dbReference type="EMBL" id="AUV81355.1"/>
    </source>
</evidence>
<organism evidence="3 4">
    <name type="scientific">Salinigranum rubrum</name>
    <dbReference type="NCBI Taxonomy" id="755307"/>
    <lineage>
        <taxon>Archaea</taxon>
        <taxon>Methanobacteriati</taxon>
        <taxon>Methanobacteriota</taxon>
        <taxon>Stenosarchaea group</taxon>
        <taxon>Halobacteria</taxon>
        <taxon>Halobacteriales</taxon>
        <taxon>Haloferacaceae</taxon>
        <taxon>Salinigranum</taxon>
    </lineage>
</organism>
<feature type="transmembrane region" description="Helical" evidence="1">
    <location>
        <begin position="223"/>
        <end position="242"/>
    </location>
</feature>
<dbReference type="InterPro" id="IPR000326">
    <property type="entry name" value="PAP2/HPO"/>
</dbReference>
<proteinExistence type="predicted"/>
<feature type="transmembrane region" description="Helical" evidence="1">
    <location>
        <begin position="48"/>
        <end position="75"/>
    </location>
</feature>
<protein>
    <submittedName>
        <fullName evidence="3">Phosphoesterase</fullName>
    </submittedName>
</protein>
<keyword evidence="1" id="KW-1133">Transmembrane helix</keyword>
<evidence type="ECO:0000256" key="1">
    <source>
        <dbReference type="SAM" id="Phobius"/>
    </source>
</evidence>
<feature type="transmembrane region" description="Helical" evidence="1">
    <location>
        <begin position="87"/>
        <end position="105"/>
    </location>
</feature>
<keyword evidence="1" id="KW-0812">Transmembrane</keyword>
<accession>A0A2I8VHF2</accession>
<feature type="transmembrane region" description="Helical" evidence="1">
    <location>
        <begin position="272"/>
        <end position="292"/>
    </location>
</feature>
<dbReference type="PANTHER" id="PTHR14969:SF13">
    <property type="entry name" value="AT30094P"/>
    <property type="match status" value="1"/>
</dbReference>
<dbReference type="Proteomes" id="UP000236584">
    <property type="component" value="Chromosome"/>
</dbReference>
<dbReference type="KEGG" id="srub:C2R22_06515"/>
<feature type="transmembrane region" description="Helical" evidence="1">
    <location>
        <begin position="173"/>
        <end position="192"/>
    </location>
</feature>
<feature type="transmembrane region" description="Helical" evidence="1">
    <location>
        <begin position="298"/>
        <end position="318"/>
    </location>
</feature>
<dbReference type="AlphaFoldDB" id="A0A2I8VHF2"/>
<dbReference type="EMBL" id="CP026309">
    <property type="protein sequence ID" value="AUV81355.1"/>
    <property type="molecule type" value="Genomic_DNA"/>
</dbReference>
<dbReference type="RefSeq" id="WP_103425043.1">
    <property type="nucleotide sequence ID" value="NZ_CP026309.1"/>
</dbReference>